<sequence length="87" mass="9655">MTRKVSDMAHLFSNFRTTPLVGLLTHYVRFNEHKTHINGGSSVDLGFEPGTLRAGAGILPTGYRCLPDTQGVSEFWKNGISTFTQNR</sequence>
<keyword evidence="3" id="KW-1185">Reference proteome</keyword>
<gene>
    <name evidence="2" type="ORF">AVEN_136712_1</name>
    <name evidence="1" type="ORF">AVEN_251771_1</name>
</gene>
<evidence type="ECO:0000313" key="3">
    <source>
        <dbReference type="Proteomes" id="UP000499080"/>
    </source>
</evidence>
<accession>A0A4Y2SKU5</accession>
<organism evidence="1 3">
    <name type="scientific">Araneus ventricosus</name>
    <name type="common">Orbweaver spider</name>
    <name type="synonym">Epeira ventricosa</name>
    <dbReference type="NCBI Taxonomy" id="182803"/>
    <lineage>
        <taxon>Eukaryota</taxon>
        <taxon>Metazoa</taxon>
        <taxon>Ecdysozoa</taxon>
        <taxon>Arthropoda</taxon>
        <taxon>Chelicerata</taxon>
        <taxon>Arachnida</taxon>
        <taxon>Araneae</taxon>
        <taxon>Araneomorphae</taxon>
        <taxon>Entelegynae</taxon>
        <taxon>Araneoidea</taxon>
        <taxon>Araneidae</taxon>
        <taxon>Araneus</taxon>
    </lineage>
</organism>
<protein>
    <submittedName>
        <fullName evidence="1">Uncharacterized protein</fullName>
    </submittedName>
</protein>
<evidence type="ECO:0000313" key="2">
    <source>
        <dbReference type="EMBL" id="GBN88513.1"/>
    </source>
</evidence>
<dbReference type="AlphaFoldDB" id="A0A4Y2SKU5"/>
<reference evidence="1 3" key="1">
    <citation type="journal article" date="2019" name="Sci. Rep.">
        <title>Orb-weaving spider Araneus ventricosus genome elucidates the spidroin gene catalogue.</title>
        <authorList>
            <person name="Kono N."/>
            <person name="Nakamura H."/>
            <person name="Ohtoshi R."/>
            <person name="Moran D.A.P."/>
            <person name="Shinohara A."/>
            <person name="Yoshida Y."/>
            <person name="Fujiwara M."/>
            <person name="Mori M."/>
            <person name="Tomita M."/>
            <person name="Arakawa K."/>
        </authorList>
    </citation>
    <scope>NUCLEOTIDE SEQUENCE [LARGE SCALE GENOMIC DNA]</scope>
</reference>
<dbReference type="EMBL" id="BGPR01022316">
    <property type="protein sequence ID" value="GBN88511.1"/>
    <property type="molecule type" value="Genomic_DNA"/>
</dbReference>
<name>A0A4Y2SKU5_ARAVE</name>
<dbReference type="EMBL" id="BGPR01022318">
    <property type="protein sequence ID" value="GBN88513.1"/>
    <property type="molecule type" value="Genomic_DNA"/>
</dbReference>
<dbReference type="Proteomes" id="UP000499080">
    <property type="component" value="Unassembled WGS sequence"/>
</dbReference>
<proteinExistence type="predicted"/>
<evidence type="ECO:0000313" key="1">
    <source>
        <dbReference type="EMBL" id="GBN88511.1"/>
    </source>
</evidence>
<comment type="caution">
    <text evidence="1">The sequence shown here is derived from an EMBL/GenBank/DDBJ whole genome shotgun (WGS) entry which is preliminary data.</text>
</comment>